<dbReference type="Pfam" id="PF14655">
    <property type="entry name" value="RAB3GAP2_N"/>
    <property type="match status" value="1"/>
</dbReference>
<dbReference type="InterPro" id="IPR026059">
    <property type="entry name" value="Rab3GAP2"/>
</dbReference>
<organism evidence="2 3">
    <name type="scientific">Fraxinus pennsylvanica</name>
    <dbReference type="NCBI Taxonomy" id="56036"/>
    <lineage>
        <taxon>Eukaryota</taxon>
        <taxon>Viridiplantae</taxon>
        <taxon>Streptophyta</taxon>
        <taxon>Embryophyta</taxon>
        <taxon>Tracheophyta</taxon>
        <taxon>Spermatophyta</taxon>
        <taxon>Magnoliopsida</taxon>
        <taxon>eudicotyledons</taxon>
        <taxon>Gunneridae</taxon>
        <taxon>Pentapetalae</taxon>
        <taxon>asterids</taxon>
        <taxon>lamiids</taxon>
        <taxon>Lamiales</taxon>
        <taxon>Oleaceae</taxon>
        <taxon>Oleeae</taxon>
        <taxon>Fraxinus</taxon>
    </lineage>
</organism>
<evidence type="ECO:0000259" key="1">
    <source>
        <dbReference type="Pfam" id="PF14655"/>
    </source>
</evidence>
<dbReference type="EMBL" id="OU503054">
    <property type="protein sequence ID" value="CAI9782711.1"/>
    <property type="molecule type" value="Genomic_DNA"/>
</dbReference>
<keyword evidence="3" id="KW-1185">Reference proteome</keyword>
<dbReference type="PANTHER" id="PTHR12472">
    <property type="entry name" value="RAB3-GAP REGULATORY DOMAIN"/>
    <property type="match status" value="1"/>
</dbReference>
<name>A0AAD2ECA0_9LAMI</name>
<reference evidence="2" key="1">
    <citation type="submission" date="2023-05" db="EMBL/GenBank/DDBJ databases">
        <authorList>
            <person name="Huff M."/>
        </authorList>
    </citation>
    <scope>NUCLEOTIDE SEQUENCE</scope>
</reference>
<evidence type="ECO:0000313" key="3">
    <source>
        <dbReference type="Proteomes" id="UP000834106"/>
    </source>
</evidence>
<feature type="domain" description="Rab3-GAP regulatory subunit N-terminal" evidence="1">
    <location>
        <begin position="17"/>
        <end position="158"/>
    </location>
</feature>
<dbReference type="InterPro" id="IPR032839">
    <property type="entry name" value="RAB3GAP_N"/>
</dbReference>
<evidence type="ECO:0000313" key="2">
    <source>
        <dbReference type="EMBL" id="CAI9782711.1"/>
    </source>
</evidence>
<gene>
    <name evidence="2" type="ORF">FPE_LOCUS30141</name>
</gene>
<dbReference type="Proteomes" id="UP000834106">
    <property type="component" value="Chromosome 19"/>
</dbReference>
<dbReference type="AlphaFoldDB" id="A0AAD2ECA0"/>
<sequence length="181" mass="20077">MVKVFHYQSARPVKEIDYSEDSEISFTRLPYQLWNVSKYGPCSDAAIIGVVPPPLMEIQLLLLLDSPINTQHYYCAVTIGYDAVISAFSFYCSTVSALSTLIDLLFHISRLSEDKSRSLVGAILSKVVPATFSTLASFSKLIWHSEQKPTKNPEVNTQPFARAFPWSRRGRDAAGRGGANA</sequence>
<accession>A0AAD2ECA0</accession>
<protein>
    <recommendedName>
        <fullName evidence="1">Rab3-GAP regulatory subunit N-terminal domain-containing protein</fullName>
    </recommendedName>
</protein>
<proteinExistence type="predicted"/>
<dbReference type="PANTHER" id="PTHR12472:SF0">
    <property type="entry name" value="RAB3 GTPASE-ACTIVATING PROTEIN NON-CATALYTIC SUBUNIT"/>
    <property type="match status" value="1"/>
</dbReference>